<dbReference type="InterPro" id="IPR005248">
    <property type="entry name" value="NadD/NMNAT"/>
</dbReference>
<dbReference type="HAMAP" id="MF_00244">
    <property type="entry name" value="NaMN_adenylyltr"/>
    <property type="match status" value="1"/>
</dbReference>
<gene>
    <name evidence="10" type="primary">nadD</name>
    <name evidence="12" type="ORF">E3U55_00325</name>
</gene>
<dbReference type="EC" id="2.7.7.18" evidence="10"/>
<dbReference type="CDD" id="cd02165">
    <property type="entry name" value="NMNAT"/>
    <property type="match status" value="1"/>
</dbReference>
<dbReference type="NCBIfam" id="TIGR00482">
    <property type="entry name" value="nicotinate (nicotinamide) nucleotide adenylyltransferase"/>
    <property type="match status" value="1"/>
</dbReference>
<comment type="function">
    <text evidence="1 10">Catalyzes the reversible adenylation of nicotinate mononucleotide (NaMN) to nicotinic acid adenine dinucleotide (NaAD).</text>
</comment>
<evidence type="ECO:0000313" key="13">
    <source>
        <dbReference type="Proteomes" id="UP000297975"/>
    </source>
</evidence>
<dbReference type="PANTHER" id="PTHR39321">
    <property type="entry name" value="NICOTINATE-NUCLEOTIDE ADENYLYLTRANSFERASE-RELATED"/>
    <property type="match status" value="1"/>
</dbReference>
<name>A0A4Y8ISV7_9BACI</name>
<dbReference type="GO" id="GO:0004515">
    <property type="term" value="F:nicotinate-nucleotide adenylyltransferase activity"/>
    <property type="evidence" value="ECO:0007669"/>
    <property type="project" value="UniProtKB-UniRule"/>
</dbReference>
<dbReference type="Gene3D" id="3.40.50.620">
    <property type="entry name" value="HUPs"/>
    <property type="match status" value="1"/>
</dbReference>
<keyword evidence="6 10" id="KW-0547">Nucleotide-binding</keyword>
<dbReference type="SUPFAM" id="SSF52374">
    <property type="entry name" value="Nucleotidylyl transferase"/>
    <property type="match status" value="1"/>
</dbReference>
<evidence type="ECO:0000256" key="8">
    <source>
        <dbReference type="ARBA" id="ARBA00023027"/>
    </source>
</evidence>
<evidence type="ECO:0000256" key="9">
    <source>
        <dbReference type="ARBA" id="ARBA00048721"/>
    </source>
</evidence>
<dbReference type="InterPro" id="IPR004821">
    <property type="entry name" value="Cyt_trans-like"/>
</dbReference>
<dbReference type="PANTHER" id="PTHR39321:SF3">
    <property type="entry name" value="PHOSPHOPANTETHEINE ADENYLYLTRANSFERASE"/>
    <property type="match status" value="1"/>
</dbReference>
<dbReference type="Pfam" id="PF01467">
    <property type="entry name" value="CTP_transf_like"/>
    <property type="match status" value="1"/>
</dbReference>
<feature type="domain" description="Cytidyltransferase-like" evidence="11">
    <location>
        <begin position="6"/>
        <end position="161"/>
    </location>
</feature>
<comment type="similarity">
    <text evidence="10">Belongs to the NadD family.</text>
</comment>
<accession>A0A4Y8ISV7</accession>
<dbReference type="NCBIfam" id="TIGR00125">
    <property type="entry name" value="cyt_tran_rel"/>
    <property type="match status" value="1"/>
</dbReference>
<dbReference type="OrthoDB" id="5295945at2"/>
<proteinExistence type="inferred from homology"/>
<dbReference type="GO" id="GO:0005524">
    <property type="term" value="F:ATP binding"/>
    <property type="evidence" value="ECO:0007669"/>
    <property type="project" value="UniProtKB-KW"/>
</dbReference>
<reference evidence="12 13" key="1">
    <citation type="submission" date="2019-03" db="EMBL/GenBank/DDBJ databases">
        <authorList>
            <person name="He R.-H."/>
        </authorList>
    </citation>
    <scope>NUCLEOTIDE SEQUENCE [LARGE SCALE GENOMIC DNA]</scope>
    <source>
        <strain evidence="13">SH 714</strain>
    </source>
</reference>
<evidence type="ECO:0000256" key="4">
    <source>
        <dbReference type="ARBA" id="ARBA00022679"/>
    </source>
</evidence>
<dbReference type="AlphaFoldDB" id="A0A4Y8ISV7"/>
<comment type="pathway">
    <text evidence="2 10">Cofactor biosynthesis; NAD(+) biosynthesis; deamido-NAD(+) from nicotinate D-ribonucleotide: step 1/1.</text>
</comment>
<dbReference type="RefSeq" id="WP_134338334.1">
    <property type="nucleotide sequence ID" value="NZ_SOPW01000001.1"/>
</dbReference>
<evidence type="ECO:0000256" key="3">
    <source>
        <dbReference type="ARBA" id="ARBA00022642"/>
    </source>
</evidence>
<evidence type="ECO:0000259" key="11">
    <source>
        <dbReference type="Pfam" id="PF01467"/>
    </source>
</evidence>
<evidence type="ECO:0000313" key="12">
    <source>
        <dbReference type="EMBL" id="TFB24872.1"/>
    </source>
</evidence>
<keyword evidence="4 10" id="KW-0808">Transferase</keyword>
<dbReference type="UniPathway" id="UPA00253">
    <property type="reaction ID" value="UER00332"/>
</dbReference>
<evidence type="ECO:0000256" key="10">
    <source>
        <dbReference type="HAMAP-Rule" id="MF_00244"/>
    </source>
</evidence>
<keyword evidence="13" id="KW-1185">Reference proteome</keyword>
<keyword evidence="8 10" id="KW-0520">NAD</keyword>
<comment type="catalytic activity">
    <reaction evidence="9 10">
        <text>nicotinate beta-D-ribonucleotide + ATP + H(+) = deamido-NAD(+) + diphosphate</text>
        <dbReference type="Rhea" id="RHEA:22860"/>
        <dbReference type="ChEBI" id="CHEBI:15378"/>
        <dbReference type="ChEBI" id="CHEBI:30616"/>
        <dbReference type="ChEBI" id="CHEBI:33019"/>
        <dbReference type="ChEBI" id="CHEBI:57502"/>
        <dbReference type="ChEBI" id="CHEBI:58437"/>
        <dbReference type="EC" id="2.7.7.18"/>
    </reaction>
</comment>
<dbReference type="EMBL" id="SOPW01000001">
    <property type="protein sequence ID" value="TFB24872.1"/>
    <property type="molecule type" value="Genomic_DNA"/>
</dbReference>
<organism evidence="12 13">
    <name type="scientific">Filobacillus milosensis</name>
    <dbReference type="NCBI Taxonomy" id="94137"/>
    <lineage>
        <taxon>Bacteria</taxon>
        <taxon>Bacillati</taxon>
        <taxon>Bacillota</taxon>
        <taxon>Bacilli</taxon>
        <taxon>Bacillales</taxon>
        <taxon>Bacillaceae</taxon>
        <taxon>Filobacillus</taxon>
    </lineage>
</organism>
<keyword evidence="7 10" id="KW-0067">ATP-binding</keyword>
<protein>
    <recommendedName>
        <fullName evidence="10">Probable nicotinate-nucleotide adenylyltransferase</fullName>
        <ecNumber evidence="10">2.7.7.18</ecNumber>
    </recommendedName>
    <alternativeName>
        <fullName evidence="10">Deamido-NAD(+) diphosphorylase</fullName>
    </alternativeName>
    <alternativeName>
        <fullName evidence="10">Deamido-NAD(+) pyrophosphorylase</fullName>
    </alternativeName>
    <alternativeName>
        <fullName evidence="10">Nicotinate mononucleotide adenylyltransferase</fullName>
        <shortName evidence="10">NaMN adenylyltransferase</shortName>
    </alternativeName>
</protein>
<keyword evidence="3 10" id="KW-0662">Pyridine nucleotide biosynthesis</keyword>
<keyword evidence="5 10" id="KW-0548">Nucleotidyltransferase</keyword>
<sequence length="188" mass="21761">MKKIGLFGGTFDPPHIGHVKLAQTVQKKLNLDEVWLIPTYHPPHKTGAKAHPNERLDMLNLLLKDLEHKFKVSTIEYNLKGKSYTVETVKHLINQYPDVSFYFIIGGDMIDYLPKWYKIDELKKLVQFVGVTREGFEQASDPDVIMVEMEDVPVSSTKIRKELKAEKVPYGLTDNVLLYIRENQLYED</sequence>
<dbReference type="GO" id="GO:0009435">
    <property type="term" value="P:NAD+ biosynthetic process"/>
    <property type="evidence" value="ECO:0007669"/>
    <property type="project" value="UniProtKB-UniRule"/>
</dbReference>
<evidence type="ECO:0000256" key="2">
    <source>
        <dbReference type="ARBA" id="ARBA00005019"/>
    </source>
</evidence>
<evidence type="ECO:0000256" key="6">
    <source>
        <dbReference type="ARBA" id="ARBA00022741"/>
    </source>
</evidence>
<evidence type="ECO:0000256" key="7">
    <source>
        <dbReference type="ARBA" id="ARBA00022840"/>
    </source>
</evidence>
<evidence type="ECO:0000256" key="5">
    <source>
        <dbReference type="ARBA" id="ARBA00022695"/>
    </source>
</evidence>
<dbReference type="NCBIfam" id="NF000840">
    <property type="entry name" value="PRK00071.1-3"/>
    <property type="match status" value="1"/>
</dbReference>
<evidence type="ECO:0000256" key="1">
    <source>
        <dbReference type="ARBA" id="ARBA00002324"/>
    </source>
</evidence>
<dbReference type="InterPro" id="IPR014729">
    <property type="entry name" value="Rossmann-like_a/b/a_fold"/>
</dbReference>
<dbReference type="NCBIfam" id="NF000841">
    <property type="entry name" value="PRK00071.1-4"/>
    <property type="match status" value="1"/>
</dbReference>
<comment type="caution">
    <text evidence="12">The sequence shown here is derived from an EMBL/GenBank/DDBJ whole genome shotgun (WGS) entry which is preliminary data.</text>
</comment>
<dbReference type="Proteomes" id="UP000297975">
    <property type="component" value="Unassembled WGS sequence"/>
</dbReference>